<evidence type="ECO:0000313" key="8">
    <source>
        <dbReference type="Proteomes" id="UP000694865"/>
    </source>
</evidence>
<evidence type="ECO:0000259" key="7">
    <source>
        <dbReference type="Pfam" id="PF17917"/>
    </source>
</evidence>
<dbReference type="Proteomes" id="UP000694865">
    <property type="component" value="Unplaced"/>
</dbReference>
<evidence type="ECO:0000256" key="4">
    <source>
        <dbReference type="ARBA" id="ARBA00022759"/>
    </source>
</evidence>
<dbReference type="CDD" id="cd09274">
    <property type="entry name" value="RNase_HI_RT_Ty3"/>
    <property type="match status" value="1"/>
</dbReference>
<keyword evidence="5" id="KW-0378">Hydrolase</keyword>
<evidence type="ECO:0000313" key="9">
    <source>
        <dbReference type="RefSeq" id="XP_006825366.1"/>
    </source>
</evidence>
<evidence type="ECO:0000256" key="5">
    <source>
        <dbReference type="ARBA" id="ARBA00022801"/>
    </source>
</evidence>
<keyword evidence="1" id="KW-0808">Transferase</keyword>
<proteinExistence type="predicted"/>
<dbReference type="InterPro" id="IPR043502">
    <property type="entry name" value="DNA/RNA_pol_sf"/>
</dbReference>
<evidence type="ECO:0000256" key="6">
    <source>
        <dbReference type="ARBA" id="ARBA00022918"/>
    </source>
</evidence>
<dbReference type="RefSeq" id="XP_006825366.1">
    <property type="nucleotide sequence ID" value="XM_006825303.1"/>
</dbReference>
<protein>
    <submittedName>
        <fullName evidence="9">Uncharacterized protein LOC102804276</fullName>
    </submittedName>
</protein>
<dbReference type="Pfam" id="PF17917">
    <property type="entry name" value="RT_RNaseH"/>
    <property type="match status" value="1"/>
</dbReference>
<organism evidence="8 9">
    <name type="scientific">Saccoglossus kowalevskii</name>
    <name type="common">Acorn worm</name>
    <dbReference type="NCBI Taxonomy" id="10224"/>
    <lineage>
        <taxon>Eukaryota</taxon>
        <taxon>Metazoa</taxon>
        <taxon>Hemichordata</taxon>
        <taxon>Enteropneusta</taxon>
        <taxon>Harrimaniidae</taxon>
        <taxon>Saccoglossus</taxon>
    </lineage>
</organism>
<dbReference type="SUPFAM" id="SSF56672">
    <property type="entry name" value="DNA/RNA polymerases"/>
    <property type="match status" value="1"/>
</dbReference>
<keyword evidence="8" id="KW-1185">Reference proteome</keyword>
<reference evidence="9" key="1">
    <citation type="submission" date="2025-08" db="UniProtKB">
        <authorList>
            <consortium name="RefSeq"/>
        </authorList>
    </citation>
    <scope>IDENTIFICATION</scope>
    <source>
        <tissue evidence="9">Testes</tissue>
    </source>
</reference>
<dbReference type="GeneID" id="102804276"/>
<dbReference type="InterPro" id="IPR050951">
    <property type="entry name" value="Retrovirus_Pol_polyprotein"/>
</dbReference>
<dbReference type="InterPro" id="IPR041373">
    <property type="entry name" value="RT_RNaseH"/>
</dbReference>
<keyword evidence="6" id="KW-0695">RNA-directed DNA polymerase</keyword>
<keyword evidence="3" id="KW-0540">Nuclease</keyword>
<accession>A0ABM0MZC5</accession>
<dbReference type="PANTHER" id="PTHR37984:SF11">
    <property type="entry name" value="INTEGRASE CATALYTIC DOMAIN-CONTAINING PROTEIN"/>
    <property type="match status" value="1"/>
</dbReference>
<evidence type="ECO:0000256" key="3">
    <source>
        <dbReference type="ARBA" id="ARBA00022722"/>
    </source>
</evidence>
<sequence>MSIVTLASCSLTPVEQRYSQTEREALAVTWGILHFHLYLHESQFQVTTDHKPLVPLFNTPTSKAPTRIERWILKLQEYDYKVVYQSGKLNLADYMSCHSLSSTRQSSRE</sequence>
<name>A0ABM0MZC5_SACKO</name>
<keyword evidence="4" id="KW-0255">Endonuclease</keyword>
<evidence type="ECO:0000256" key="2">
    <source>
        <dbReference type="ARBA" id="ARBA00022695"/>
    </source>
</evidence>
<evidence type="ECO:0000256" key="1">
    <source>
        <dbReference type="ARBA" id="ARBA00022679"/>
    </source>
</evidence>
<keyword evidence="2" id="KW-0548">Nucleotidyltransferase</keyword>
<dbReference type="PANTHER" id="PTHR37984">
    <property type="entry name" value="PROTEIN CBG26694"/>
    <property type="match status" value="1"/>
</dbReference>
<gene>
    <name evidence="9" type="primary">LOC102804276</name>
</gene>
<feature type="domain" description="Reverse transcriptase RNase H-like" evidence="7">
    <location>
        <begin position="3"/>
        <end position="78"/>
    </location>
</feature>